<dbReference type="Gene3D" id="3.30.360.20">
    <property type="entry name" value="RNA 3'-terminal phosphate cyclase, insert domain"/>
    <property type="match status" value="1"/>
</dbReference>
<dbReference type="SUPFAM" id="SSF55205">
    <property type="entry name" value="EPT/RTPC-like"/>
    <property type="match status" value="1"/>
</dbReference>
<dbReference type="GO" id="GO:0003963">
    <property type="term" value="F:RNA-3'-phosphate cyclase activity"/>
    <property type="evidence" value="ECO:0007669"/>
    <property type="project" value="UniProtKB-UniRule"/>
</dbReference>
<dbReference type="NCBIfam" id="NF003246">
    <property type="entry name" value="PRK04204.1-2"/>
    <property type="match status" value="1"/>
</dbReference>
<dbReference type="InterPro" id="IPR000228">
    <property type="entry name" value="RNA3'_term_phos_cyc"/>
</dbReference>
<evidence type="ECO:0000256" key="3">
    <source>
        <dbReference type="ARBA" id="ARBA00022741"/>
    </source>
</evidence>
<reference evidence="9 10" key="1">
    <citation type="submission" date="2019-02" db="EMBL/GenBank/DDBJ databases">
        <title>Planctomycetal bacteria perform biofilm scaping via a novel small molecule.</title>
        <authorList>
            <person name="Jeske O."/>
            <person name="Boedeker C."/>
            <person name="Wiegand S."/>
            <person name="Breitling P."/>
            <person name="Kallscheuer N."/>
            <person name="Jogler M."/>
            <person name="Rohde M."/>
            <person name="Petersen J."/>
            <person name="Medema M.H."/>
            <person name="Surup F."/>
            <person name="Jogler C."/>
        </authorList>
    </citation>
    <scope>NUCLEOTIDE SEQUENCE [LARGE SCALE GENOMIC DNA]</scope>
    <source>
        <strain evidence="9 10">Mal15</strain>
    </source>
</reference>
<gene>
    <name evidence="5 9" type="primary">rtcA</name>
    <name evidence="9" type="ORF">Mal15_06540</name>
</gene>
<dbReference type="HAMAP" id="MF_00200">
    <property type="entry name" value="RTC"/>
    <property type="match status" value="1"/>
</dbReference>
<evidence type="ECO:0000259" key="8">
    <source>
        <dbReference type="Pfam" id="PF05189"/>
    </source>
</evidence>
<evidence type="ECO:0000313" key="10">
    <source>
        <dbReference type="Proteomes" id="UP000321353"/>
    </source>
</evidence>
<dbReference type="EC" id="6.5.1.4" evidence="5 6"/>
<dbReference type="PANTHER" id="PTHR11096:SF0">
    <property type="entry name" value="RNA 3'-TERMINAL PHOSPHATE CYCLASE"/>
    <property type="match status" value="1"/>
</dbReference>
<evidence type="ECO:0000256" key="6">
    <source>
        <dbReference type="NCBIfam" id="TIGR03399"/>
    </source>
</evidence>
<sequence length="351" mass="37811">MLQPKTKPRITIDGSQGEGGGQIIRSSLALAAVTGTPIRLENIRAGRKQPGLMRQHLTAVRAAAEVSGAETTGDTLRSSWLEFTPGELCGGDYRFAVGTAGSTSLVAQTVLPALTFATTPSTVTLTGGTHNPWAPPLDFLQRCYLPQLAKAGPRVDASLVRHGFYPAGGGEIRLDVQPQACLTSFELIDCEPSYTPKVTAIVSKLPRTIAERQCDTIRRKSDWQNADYDVIEVDAPIGPGNVVMIEIERPSLTELFIGHGKPGVKAEQIARALLKQVRAHLARRVPVGEYLADQLMMPMGLAAAQGHTSVFRTGPLSLHSQTHLAVLKRFLPIQIDVSEEDDGNVRVKFGP</sequence>
<dbReference type="InterPro" id="IPR023797">
    <property type="entry name" value="RNA3'_phos_cyclase_dom"/>
</dbReference>
<dbReference type="PANTHER" id="PTHR11096">
    <property type="entry name" value="RNA 3' TERMINAL PHOSPHATE CYCLASE"/>
    <property type="match status" value="1"/>
</dbReference>
<evidence type="ECO:0000256" key="1">
    <source>
        <dbReference type="ARBA" id="ARBA00009206"/>
    </source>
</evidence>
<dbReference type="KEGG" id="smam:Mal15_06540"/>
<dbReference type="Gene3D" id="3.65.10.20">
    <property type="entry name" value="RNA 3'-terminal phosphate cyclase domain"/>
    <property type="match status" value="1"/>
</dbReference>
<dbReference type="GO" id="GO:0005737">
    <property type="term" value="C:cytoplasm"/>
    <property type="evidence" value="ECO:0007669"/>
    <property type="project" value="UniProtKB-SubCell"/>
</dbReference>
<keyword evidence="5" id="KW-0067">ATP-binding</keyword>
<dbReference type="GO" id="GO:0005524">
    <property type="term" value="F:ATP binding"/>
    <property type="evidence" value="ECO:0007669"/>
    <property type="project" value="UniProtKB-KW"/>
</dbReference>
<keyword evidence="10" id="KW-1185">Reference proteome</keyword>
<comment type="catalytic activity">
    <reaction evidence="4 5">
        <text>a 3'-end 3'-phospho-ribonucleotide-RNA + ATP = a 3'-end 2',3'-cyclophospho-ribonucleotide-RNA + AMP + diphosphate</text>
        <dbReference type="Rhea" id="RHEA:23976"/>
        <dbReference type="Rhea" id="RHEA-COMP:10463"/>
        <dbReference type="Rhea" id="RHEA-COMP:10464"/>
        <dbReference type="ChEBI" id="CHEBI:30616"/>
        <dbReference type="ChEBI" id="CHEBI:33019"/>
        <dbReference type="ChEBI" id="CHEBI:83062"/>
        <dbReference type="ChEBI" id="CHEBI:83064"/>
        <dbReference type="ChEBI" id="CHEBI:456215"/>
        <dbReference type="EC" id="6.5.1.4"/>
    </reaction>
</comment>
<dbReference type="SUPFAM" id="SSF52913">
    <property type="entry name" value="RNA 3'-terminal phosphate cyclase, RPTC, insert domain"/>
    <property type="match status" value="1"/>
</dbReference>
<feature type="active site" description="Tele-AMP-histidine intermediate" evidence="5">
    <location>
        <position position="319"/>
    </location>
</feature>
<protein>
    <recommendedName>
        <fullName evidence="5 6">RNA 3'-terminal phosphate cyclase</fullName>
        <shortName evidence="5">RNA cyclase</shortName>
        <shortName evidence="5">RNA-3'-phosphate cyclase</shortName>
        <ecNumber evidence="5 6">6.5.1.4</ecNumber>
    </recommendedName>
</protein>
<dbReference type="InterPro" id="IPR037136">
    <property type="entry name" value="RNA3'_phos_cyclase_dom_sf"/>
</dbReference>
<dbReference type="AlphaFoldDB" id="A0A5B9M8W5"/>
<dbReference type="InterPro" id="IPR013791">
    <property type="entry name" value="RNA3'-term_phos_cycl_insert"/>
</dbReference>
<dbReference type="Pfam" id="PF05189">
    <property type="entry name" value="RTC_insert"/>
    <property type="match status" value="1"/>
</dbReference>
<feature type="domain" description="RNA 3'-terminal phosphate cyclase" evidence="7">
    <location>
        <begin position="17"/>
        <end position="337"/>
    </location>
</feature>
<dbReference type="InterPro" id="IPR036553">
    <property type="entry name" value="RPTC_insert"/>
</dbReference>
<organism evidence="9 10">
    <name type="scientific">Stieleria maiorica</name>
    <dbReference type="NCBI Taxonomy" id="2795974"/>
    <lineage>
        <taxon>Bacteria</taxon>
        <taxon>Pseudomonadati</taxon>
        <taxon>Planctomycetota</taxon>
        <taxon>Planctomycetia</taxon>
        <taxon>Pirellulales</taxon>
        <taxon>Pirellulaceae</taxon>
        <taxon>Stieleria</taxon>
    </lineage>
</organism>
<evidence type="ECO:0000259" key="7">
    <source>
        <dbReference type="Pfam" id="PF01137"/>
    </source>
</evidence>
<evidence type="ECO:0000313" key="9">
    <source>
        <dbReference type="EMBL" id="QEF96626.1"/>
    </source>
</evidence>
<evidence type="ECO:0000256" key="2">
    <source>
        <dbReference type="ARBA" id="ARBA00022598"/>
    </source>
</evidence>
<dbReference type="PROSITE" id="PS01287">
    <property type="entry name" value="RTC"/>
    <property type="match status" value="1"/>
</dbReference>
<evidence type="ECO:0000256" key="5">
    <source>
        <dbReference type="HAMAP-Rule" id="MF_00200"/>
    </source>
</evidence>
<proteinExistence type="inferred from homology"/>
<dbReference type="NCBIfam" id="TIGR03399">
    <property type="entry name" value="RNA_3prim_cycl"/>
    <property type="match status" value="1"/>
</dbReference>
<dbReference type="InterPro" id="IPR013792">
    <property type="entry name" value="RNA3'P_cycl/enolpyr_Trfase_a/b"/>
</dbReference>
<evidence type="ECO:0000256" key="4">
    <source>
        <dbReference type="ARBA" id="ARBA00024481"/>
    </source>
</evidence>
<keyword evidence="5" id="KW-0963">Cytoplasm</keyword>
<accession>A0A5B9M8W5</accession>
<comment type="similarity">
    <text evidence="1 5">Belongs to the RNA 3'-terminal cyclase family. Type 1 subfamily.</text>
</comment>
<feature type="binding site" evidence="5">
    <location>
        <begin position="290"/>
        <end position="294"/>
    </location>
    <ligand>
        <name>ATP</name>
        <dbReference type="ChEBI" id="CHEBI:30616"/>
    </ligand>
</feature>
<feature type="domain" description="RNA 3'-terminal phosphate cyclase insert" evidence="8">
    <location>
        <begin position="198"/>
        <end position="280"/>
    </location>
</feature>
<dbReference type="EMBL" id="CP036264">
    <property type="protein sequence ID" value="QEF96626.1"/>
    <property type="molecule type" value="Genomic_DNA"/>
</dbReference>
<dbReference type="InterPro" id="IPR020719">
    <property type="entry name" value="RNA3'_term_phos_cycl-like_CS"/>
</dbReference>
<dbReference type="RefSeq" id="WP_147866422.1">
    <property type="nucleotide sequence ID" value="NZ_CP036264.1"/>
</dbReference>
<dbReference type="Proteomes" id="UP000321353">
    <property type="component" value="Chromosome"/>
</dbReference>
<dbReference type="PIRSF" id="PIRSF005378">
    <property type="entry name" value="RNA3'_term_phos_cycl_euk"/>
    <property type="match status" value="1"/>
</dbReference>
<dbReference type="GO" id="GO:0006396">
    <property type="term" value="P:RNA processing"/>
    <property type="evidence" value="ECO:0007669"/>
    <property type="project" value="UniProtKB-UniRule"/>
</dbReference>
<dbReference type="InterPro" id="IPR017770">
    <property type="entry name" value="RNA3'_term_phos_cyc_type_1"/>
</dbReference>
<keyword evidence="3 5" id="KW-0547">Nucleotide-binding</keyword>
<comment type="subcellular location">
    <subcellularLocation>
        <location evidence="5">Cytoplasm</location>
    </subcellularLocation>
</comment>
<comment type="function">
    <text evidence="5">Catalyzes the conversion of 3'-phosphate to a 2',3'-cyclic phosphodiester at the end of RNA. The mechanism of action of the enzyme occurs in 3 steps: (A) adenylation of the enzyme by ATP; (B) transfer of adenylate to an RNA-N3'P to produce RNA-N3'PP5'A; (C) and attack of the adjacent 2'-hydroxyl on the 3'-phosphorus in the diester linkage to produce the cyclic end product. The biological role of this enzyme is unknown but it is likely to function in some aspects of cellular RNA processing.</text>
</comment>
<dbReference type="Pfam" id="PF01137">
    <property type="entry name" value="RTC"/>
    <property type="match status" value="1"/>
</dbReference>
<keyword evidence="2 5" id="KW-0436">Ligase</keyword>
<feature type="binding site" evidence="5">
    <location>
        <position position="108"/>
    </location>
    <ligand>
        <name>ATP</name>
        <dbReference type="ChEBI" id="CHEBI:30616"/>
    </ligand>
</feature>
<name>A0A5B9M8W5_9BACT</name>